<organism evidence="1 2">
    <name type="scientific">Tagetes erecta</name>
    <name type="common">African marigold</name>
    <dbReference type="NCBI Taxonomy" id="13708"/>
    <lineage>
        <taxon>Eukaryota</taxon>
        <taxon>Viridiplantae</taxon>
        <taxon>Streptophyta</taxon>
        <taxon>Embryophyta</taxon>
        <taxon>Tracheophyta</taxon>
        <taxon>Spermatophyta</taxon>
        <taxon>Magnoliopsida</taxon>
        <taxon>eudicotyledons</taxon>
        <taxon>Gunneridae</taxon>
        <taxon>Pentapetalae</taxon>
        <taxon>asterids</taxon>
        <taxon>campanulids</taxon>
        <taxon>Asterales</taxon>
        <taxon>Asteraceae</taxon>
        <taxon>Asteroideae</taxon>
        <taxon>Heliantheae alliance</taxon>
        <taxon>Tageteae</taxon>
        <taxon>Tagetes</taxon>
    </lineage>
</organism>
<evidence type="ECO:0000313" key="1">
    <source>
        <dbReference type="EMBL" id="KAK1425954.1"/>
    </source>
</evidence>
<dbReference type="EMBL" id="JAUHHV010000004">
    <property type="protein sequence ID" value="KAK1425954.1"/>
    <property type="molecule type" value="Genomic_DNA"/>
</dbReference>
<accession>A0AAD8KMT6</accession>
<dbReference type="AlphaFoldDB" id="A0AAD8KMT6"/>
<comment type="caution">
    <text evidence="1">The sequence shown here is derived from an EMBL/GenBank/DDBJ whole genome shotgun (WGS) entry which is preliminary data.</text>
</comment>
<dbReference type="Proteomes" id="UP001229421">
    <property type="component" value="Unassembled WGS sequence"/>
</dbReference>
<protein>
    <submittedName>
        <fullName evidence="1">Uncharacterized protein</fullName>
    </submittedName>
</protein>
<reference evidence="1" key="1">
    <citation type="journal article" date="2023" name="bioRxiv">
        <title>Improved chromosome-level genome assembly for marigold (Tagetes erecta).</title>
        <authorList>
            <person name="Jiang F."/>
            <person name="Yuan L."/>
            <person name="Wang S."/>
            <person name="Wang H."/>
            <person name="Xu D."/>
            <person name="Wang A."/>
            <person name="Fan W."/>
        </authorList>
    </citation>
    <scope>NUCLEOTIDE SEQUENCE</scope>
    <source>
        <strain evidence="1">WSJ</strain>
        <tissue evidence="1">Leaf</tissue>
    </source>
</reference>
<gene>
    <name evidence="1" type="ORF">QVD17_14621</name>
</gene>
<proteinExistence type="predicted"/>
<evidence type="ECO:0000313" key="2">
    <source>
        <dbReference type="Proteomes" id="UP001229421"/>
    </source>
</evidence>
<name>A0AAD8KMT6_TARER</name>
<keyword evidence="2" id="KW-1185">Reference proteome</keyword>
<sequence>MSASDLVGERWWRAKAVMEAMVSDVGDGGFENRRLQTLGMIVHEKGLLPQPVLMVAKVKWKGCYVIKLVLGFGHRVFVCKIVHDDLSTKVKIFAVLGFAFWTPDLLHVSLALISCR</sequence>